<protein>
    <submittedName>
        <fullName evidence="2">Uncharacterized protein</fullName>
    </submittedName>
</protein>
<name>A0A644UZR8_9ZZZZ</name>
<feature type="compositionally biased region" description="Polar residues" evidence="1">
    <location>
        <begin position="12"/>
        <end position="21"/>
    </location>
</feature>
<proteinExistence type="predicted"/>
<sequence length="196" mass="22740">MSEYGQRRISKFPSQSPIHNPENTMHQLLDACGEYNDYLEDLLFKHEEKKDLRTNYSDENESEEDYILGFHMLNLIGECYKLFRYSNESNNDFRGRILSIIDNDGSIGSLKNIVSKILLLDKNEIEIIENEMSYFTFGDLLDSRIESVNSKPLISRITNIEQQLIINIPEGYDNSFLENALKNCVFADVKILINPL</sequence>
<dbReference type="EMBL" id="VSSQ01000191">
    <property type="protein sequence ID" value="MPL84570.1"/>
    <property type="molecule type" value="Genomic_DNA"/>
</dbReference>
<reference evidence="2" key="1">
    <citation type="submission" date="2019-08" db="EMBL/GenBank/DDBJ databases">
        <authorList>
            <person name="Kucharzyk K."/>
            <person name="Murdoch R.W."/>
            <person name="Higgins S."/>
            <person name="Loffler F."/>
        </authorList>
    </citation>
    <scope>NUCLEOTIDE SEQUENCE</scope>
</reference>
<accession>A0A644UZR8</accession>
<feature type="region of interest" description="Disordered" evidence="1">
    <location>
        <begin position="1"/>
        <end position="21"/>
    </location>
</feature>
<gene>
    <name evidence="2" type="ORF">SDC9_30535</name>
</gene>
<comment type="caution">
    <text evidence="2">The sequence shown here is derived from an EMBL/GenBank/DDBJ whole genome shotgun (WGS) entry which is preliminary data.</text>
</comment>
<organism evidence="2">
    <name type="scientific">bioreactor metagenome</name>
    <dbReference type="NCBI Taxonomy" id="1076179"/>
    <lineage>
        <taxon>unclassified sequences</taxon>
        <taxon>metagenomes</taxon>
        <taxon>ecological metagenomes</taxon>
    </lineage>
</organism>
<dbReference type="AlphaFoldDB" id="A0A644UZR8"/>
<evidence type="ECO:0000256" key="1">
    <source>
        <dbReference type="SAM" id="MobiDB-lite"/>
    </source>
</evidence>
<evidence type="ECO:0000313" key="2">
    <source>
        <dbReference type="EMBL" id="MPL84570.1"/>
    </source>
</evidence>